<organism evidence="1">
    <name type="scientific">Nothobranchius korthausae</name>
    <dbReference type="NCBI Taxonomy" id="1143690"/>
    <lineage>
        <taxon>Eukaryota</taxon>
        <taxon>Metazoa</taxon>
        <taxon>Chordata</taxon>
        <taxon>Craniata</taxon>
        <taxon>Vertebrata</taxon>
        <taxon>Euteleostomi</taxon>
        <taxon>Actinopterygii</taxon>
        <taxon>Neopterygii</taxon>
        <taxon>Teleostei</taxon>
        <taxon>Neoteleostei</taxon>
        <taxon>Acanthomorphata</taxon>
        <taxon>Ovalentaria</taxon>
        <taxon>Atherinomorphae</taxon>
        <taxon>Cyprinodontiformes</taxon>
        <taxon>Nothobranchiidae</taxon>
        <taxon>Nothobranchius</taxon>
    </lineage>
</organism>
<gene>
    <name evidence="1" type="primary">GIN1</name>
</gene>
<reference evidence="1" key="2">
    <citation type="submission" date="2016-06" db="EMBL/GenBank/DDBJ databases">
        <title>The genome of a short-lived fish provides insights into sex chromosome evolution and the genetic control of aging.</title>
        <authorList>
            <person name="Reichwald K."/>
            <person name="Felder M."/>
            <person name="Petzold A."/>
            <person name="Koch P."/>
            <person name="Groth M."/>
            <person name="Platzer M."/>
        </authorList>
    </citation>
    <scope>NUCLEOTIDE SEQUENCE</scope>
    <source>
        <tissue evidence="1">Brain</tissue>
    </source>
</reference>
<dbReference type="AlphaFoldDB" id="A0A1A8ERI1"/>
<accession>A0A1A8ERI1</accession>
<proteinExistence type="predicted"/>
<sequence>MIALTRLPCHGQRAPAPYWKNWLRQFGHVNTMPPGHLSQEIFQVRPSGSTLVKALDY</sequence>
<name>A0A1A8ERI1_9TELE</name>
<dbReference type="EMBL" id="HAEB01002955">
    <property type="protein sequence ID" value="SBQ49482.1"/>
    <property type="molecule type" value="Transcribed_RNA"/>
</dbReference>
<protein>
    <submittedName>
        <fullName evidence="1">Gypsy retrotransposon integrase 1</fullName>
    </submittedName>
</protein>
<evidence type="ECO:0000313" key="1">
    <source>
        <dbReference type="EMBL" id="SBQ49482.1"/>
    </source>
</evidence>
<reference evidence="1" key="1">
    <citation type="submission" date="2016-05" db="EMBL/GenBank/DDBJ databases">
        <authorList>
            <person name="Lavstsen T."/>
            <person name="Jespersen J.S."/>
        </authorList>
    </citation>
    <scope>NUCLEOTIDE SEQUENCE</scope>
    <source>
        <tissue evidence="1">Brain</tissue>
    </source>
</reference>
<feature type="non-terminal residue" evidence="1">
    <location>
        <position position="57"/>
    </location>
</feature>